<dbReference type="Gene3D" id="3.40.50.880">
    <property type="match status" value="1"/>
</dbReference>
<keyword evidence="2" id="KW-1185">Reference proteome</keyword>
<reference evidence="2" key="1">
    <citation type="journal article" date="2019" name="Int. J. Syst. Evol. Microbiol.">
        <title>The Global Catalogue of Microorganisms (GCM) 10K type strain sequencing project: providing services to taxonomists for standard genome sequencing and annotation.</title>
        <authorList>
            <consortium name="The Broad Institute Genomics Platform"/>
            <consortium name="The Broad Institute Genome Sequencing Center for Infectious Disease"/>
            <person name="Wu L."/>
            <person name="Ma J."/>
        </authorList>
    </citation>
    <scope>NUCLEOTIDE SEQUENCE [LARGE SCALE GENOMIC DNA]</scope>
    <source>
        <strain evidence="2">JCM 14307</strain>
    </source>
</reference>
<dbReference type="RefSeq" id="WP_344157278.1">
    <property type="nucleotide sequence ID" value="NZ_BAAANF010000017.1"/>
</dbReference>
<protein>
    <recommendedName>
        <fullName evidence="3">Peptidase S51</fullName>
    </recommendedName>
</protein>
<evidence type="ECO:0008006" key="3">
    <source>
        <dbReference type="Google" id="ProtNLM"/>
    </source>
</evidence>
<dbReference type="InterPro" id="IPR029062">
    <property type="entry name" value="Class_I_gatase-like"/>
</dbReference>
<comment type="caution">
    <text evidence="1">The sequence shown here is derived from an EMBL/GenBank/DDBJ whole genome shotgun (WGS) entry which is preliminary data.</text>
</comment>
<proteinExistence type="predicted"/>
<accession>A0ABP4U533</accession>
<dbReference type="EMBL" id="BAAANF010000017">
    <property type="protein sequence ID" value="GAA1699304.1"/>
    <property type="molecule type" value="Genomic_DNA"/>
</dbReference>
<gene>
    <name evidence="1" type="ORF">GCM10009745_52310</name>
</gene>
<evidence type="ECO:0000313" key="2">
    <source>
        <dbReference type="Proteomes" id="UP001500280"/>
    </source>
</evidence>
<organism evidence="1 2">
    <name type="scientific">Kribbella yunnanensis</name>
    <dbReference type="NCBI Taxonomy" id="190194"/>
    <lineage>
        <taxon>Bacteria</taxon>
        <taxon>Bacillati</taxon>
        <taxon>Actinomycetota</taxon>
        <taxon>Actinomycetes</taxon>
        <taxon>Propionibacteriales</taxon>
        <taxon>Kribbellaceae</taxon>
        <taxon>Kribbella</taxon>
    </lineage>
</organism>
<evidence type="ECO:0000313" key="1">
    <source>
        <dbReference type="EMBL" id="GAA1699304.1"/>
    </source>
</evidence>
<sequence length="232" mass="23629">MEIFLVGGGREARVAHEGFVGACGGGRIVAYALDDADLDVGRWESTLKEAGAAEVTVVPVSAARPPSADDLVGAAGVYVAGGLTPAYRDVMVDGGTEWLDAARTAGLVYGGFSAGAAIAAERAVVGGWRTEFQGRTVDVCDSELGEDLEPLTVLPGLGLVPFLVDVHAAQWGTLYRLTHAVLATGIEGWAIDENTVLAIGTNGTPTVQGTGAATHVQPTGPTSTTITVVTPS</sequence>
<name>A0ABP4U533_9ACTN</name>
<dbReference type="Proteomes" id="UP001500280">
    <property type="component" value="Unassembled WGS sequence"/>
</dbReference>
<dbReference type="SUPFAM" id="SSF52317">
    <property type="entry name" value="Class I glutamine amidotransferase-like"/>
    <property type="match status" value="1"/>
</dbReference>